<feature type="transmembrane region" description="Helical" evidence="8">
    <location>
        <begin position="309"/>
        <end position="329"/>
    </location>
</feature>
<feature type="transmembrane region" description="Helical" evidence="8">
    <location>
        <begin position="107"/>
        <end position="125"/>
    </location>
</feature>
<dbReference type="GO" id="GO:0005886">
    <property type="term" value="C:plasma membrane"/>
    <property type="evidence" value="ECO:0007669"/>
    <property type="project" value="UniProtKB-SubCell"/>
</dbReference>
<evidence type="ECO:0000256" key="8">
    <source>
        <dbReference type="SAM" id="Phobius"/>
    </source>
</evidence>
<feature type="transmembrane region" description="Helical" evidence="8">
    <location>
        <begin position="236"/>
        <end position="258"/>
    </location>
</feature>
<keyword evidence="10" id="KW-1185">Reference proteome</keyword>
<dbReference type="EMBL" id="JACIIU010000002">
    <property type="protein sequence ID" value="MBB6260361.1"/>
    <property type="molecule type" value="Genomic_DNA"/>
</dbReference>
<dbReference type="GO" id="GO:0046872">
    <property type="term" value="F:metal ion binding"/>
    <property type="evidence" value="ECO:0007669"/>
    <property type="project" value="UniProtKB-KW"/>
</dbReference>
<feature type="transmembrane region" description="Helical" evidence="8">
    <location>
        <begin position="209"/>
        <end position="230"/>
    </location>
</feature>
<comment type="subcellular location">
    <subcellularLocation>
        <location evidence="1">Cell membrane</location>
        <topology evidence="1">Multi-pass membrane protein</topology>
    </subcellularLocation>
</comment>
<comment type="caution">
    <text evidence="9">The sequence shown here is derived from an EMBL/GenBank/DDBJ whole genome shotgun (WGS) entry which is preliminary data.</text>
</comment>
<feature type="transmembrane region" description="Helical" evidence="8">
    <location>
        <begin position="78"/>
        <end position="95"/>
    </location>
</feature>
<feature type="transmembrane region" description="Helical" evidence="8">
    <location>
        <begin position="157"/>
        <end position="178"/>
    </location>
</feature>
<evidence type="ECO:0000256" key="5">
    <source>
        <dbReference type="ARBA" id="ARBA00022989"/>
    </source>
</evidence>
<keyword evidence="7" id="KW-0460">Magnesium</keyword>
<reference evidence="9 10" key="1">
    <citation type="submission" date="2020-08" db="EMBL/GenBank/DDBJ databases">
        <title>Genomic Encyclopedia of Type Strains, Phase IV (KMG-IV): sequencing the most valuable type-strain genomes for metagenomic binning, comparative biology and taxonomic classification.</title>
        <authorList>
            <person name="Goeker M."/>
        </authorList>
    </citation>
    <scope>NUCLEOTIDE SEQUENCE [LARGE SCALE GENOMIC DNA]</scope>
    <source>
        <strain evidence="9 10">DSM 22336</strain>
    </source>
</reference>
<comment type="cofactor">
    <cofactor evidence="7">
        <name>Mg(2+)</name>
        <dbReference type="ChEBI" id="CHEBI:18420"/>
    </cofactor>
</comment>
<name>A0A841M1X0_9HYPH</name>
<accession>A0A841M1X0</accession>
<dbReference type="AlphaFoldDB" id="A0A841M1X0"/>
<keyword evidence="7" id="KW-0479">Metal-binding</keyword>
<keyword evidence="2" id="KW-1003">Cell membrane</keyword>
<feature type="transmembrane region" description="Helical" evidence="8">
    <location>
        <begin position="6"/>
        <end position="30"/>
    </location>
</feature>
<evidence type="ECO:0000256" key="1">
    <source>
        <dbReference type="ARBA" id="ARBA00004651"/>
    </source>
</evidence>
<gene>
    <name evidence="9" type="ORF">FHS77_000885</name>
</gene>
<keyword evidence="6 8" id="KW-0472">Membrane</keyword>
<dbReference type="InterPro" id="IPR000715">
    <property type="entry name" value="Glycosyl_transferase_4"/>
</dbReference>
<dbReference type="GO" id="GO:0009103">
    <property type="term" value="P:lipopolysaccharide biosynthetic process"/>
    <property type="evidence" value="ECO:0007669"/>
    <property type="project" value="TreeGrafter"/>
</dbReference>
<protein>
    <submittedName>
        <fullName evidence="9">UDP-N-acetylmuramyl pentapeptide phosphotransferase/UDP-N-acetylglucosamine-1-phosphate transferase</fullName>
    </submittedName>
</protein>
<feature type="binding site" evidence="7">
    <location>
        <position position="152"/>
    </location>
    <ligand>
        <name>Mg(2+)</name>
        <dbReference type="ChEBI" id="CHEBI:18420"/>
    </ligand>
</feature>
<evidence type="ECO:0000256" key="4">
    <source>
        <dbReference type="ARBA" id="ARBA00022692"/>
    </source>
</evidence>
<evidence type="ECO:0000313" key="9">
    <source>
        <dbReference type="EMBL" id="MBB6260361.1"/>
    </source>
</evidence>
<evidence type="ECO:0000256" key="7">
    <source>
        <dbReference type="PIRSR" id="PIRSR600715-1"/>
    </source>
</evidence>
<dbReference type="GO" id="GO:0071555">
    <property type="term" value="P:cell wall organization"/>
    <property type="evidence" value="ECO:0007669"/>
    <property type="project" value="TreeGrafter"/>
</dbReference>
<organism evidence="9 10">
    <name type="scientific">Paenochrobactrum gallinarii</name>
    <dbReference type="NCBI Taxonomy" id="643673"/>
    <lineage>
        <taxon>Bacteria</taxon>
        <taxon>Pseudomonadati</taxon>
        <taxon>Pseudomonadota</taxon>
        <taxon>Alphaproteobacteria</taxon>
        <taxon>Hyphomicrobiales</taxon>
        <taxon>Brucellaceae</taxon>
        <taxon>Paenochrobactrum</taxon>
    </lineage>
</organism>
<dbReference type="Pfam" id="PF00953">
    <property type="entry name" value="Glycos_transf_4"/>
    <property type="match status" value="1"/>
</dbReference>
<proteinExistence type="predicted"/>
<evidence type="ECO:0000313" key="10">
    <source>
        <dbReference type="Proteomes" id="UP000555393"/>
    </source>
</evidence>
<evidence type="ECO:0000256" key="6">
    <source>
        <dbReference type="ARBA" id="ARBA00023136"/>
    </source>
</evidence>
<keyword evidence="4 8" id="KW-0812">Transmembrane</keyword>
<keyword evidence="3 9" id="KW-0808">Transferase</keyword>
<feature type="transmembrane region" description="Helical" evidence="8">
    <location>
        <begin position="131"/>
        <end position="150"/>
    </location>
</feature>
<sequence>MESVSSQMMIAFISAFVLCACLLGALYYLLPSHFLAAQKNARSNHTIPARQIGGLALVPTILILLAVFYSFAGLSGRTVVLLEVSGWLLWLTGLLDDRYDISVRLRLSVQLLGAVLGIAALGNDFQLFTFLPFWLEFGLLVFVMLVWINVTNFMDGLDLMTVSGLGIPVLWIAVFAGLGLAGMSAGYLAALIAGAIMGFALFNRHPAKVFLGDSGSLPLGMLSCFALLLFAQQASVWLALLLPLYYVLDASSTILMRLCEGENIFVAHSRHAYQKAKRAGHSVWSIVGAVALLNVALGVFVFLGLLRPHAWVLLGITLSGVIISSVLLLKFRTTPTQ</sequence>
<feature type="transmembrane region" description="Helical" evidence="8">
    <location>
        <begin position="51"/>
        <end position="72"/>
    </location>
</feature>
<evidence type="ECO:0000256" key="2">
    <source>
        <dbReference type="ARBA" id="ARBA00022475"/>
    </source>
</evidence>
<evidence type="ECO:0000256" key="3">
    <source>
        <dbReference type="ARBA" id="ARBA00022679"/>
    </source>
</evidence>
<dbReference type="GO" id="GO:0044038">
    <property type="term" value="P:cell wall macromolecule biosynthetic process"/>
    <property type="evidence" value="ECO:0007669"/>
    <property type="project" value="TreeGrafter"/>
</dbReference>
<keyword evidence="5 8" id="KW-1133">Transmembrane helix</keyword>
<feature type="binding site" evidence="7">
    <location>
        <position position="213"/>
    </location>
    <ligand>
        <name>Mg(2+)</name>
        <dbReference type="ChEBI" id="CHEBI:18420"/>
    </ligand>
</feature>
<dbReference type="Proteomes" id="UP000555393">
    <property type="component" value="Unassembled WGS sequence"/>
</dbReference>
<feature type="transmembrane region" description="Helical" evidence="8">
    <location>
        <begin position="279"/>
        <end position="303"/>
    </location>
</feature>
<dbReference type="RefSeq" id="WP_184220492.1">
    <property type="nucleotide sequence ID" value="NZ_JACIIU010000002.1"/>
</dbReference>
<feature type="transmembrane region" description="Helical" evidence="8">
    <location>
        <begin position="184"/>
        <end position="202"/>
    </location>
</feature>
<dbReference type="PANTHER" id="PTHR22926">
    <property type="entry name" value="PHOSPHO-N-ACETYLMURAMOYL-PENTAPEPTIDE-TRANSFERASE"/>
    <property type="match status" value="1"/>
</dbReference>
<dbReference type="GO" id="GO:0016780">
    <property type="term" value="F:phosphotransferase activity, for other substituted phosphate groups"/>
    <property type="evidence" value="ECO:0007669"/>
    <property type="project" value="InterPro"/>
</dbReference>
<dbReference type="PANTHER" id="PTHR22926:SF3">
    <property type="entry name" value="UNDECAPRENYL-PHOSPHATE ALPHA-N-ACETYLGLUCOSAMINYL 1-PHOSPHATE TRANSFERASE"/>
    <property type="match status" value="1"/>
</dbReference>